<feature type="domain" description="DUF11" evidence="3">
    <location>
        <begin position="1201"/>
        <end position="1319"/>
    </location>
</feature>
<dbReference type="EMBL" id="CAFBQW010000056">
    <property type="protein sequence ID" value="CAB5065070.1"/>
    <property type="molecule type" value="Genomic_DNA"/>
</dbReference>
<evidence type="ECO:0000259" key="3">
    <source>
        <dbReference type="Pfam" id="PF01345"/>
    </source>
</evidence>
<proteinExistence type="predicted"/>
<organism evidence="4">
    <name type="scientific">freshwater metagenome</name>
    <dbReference type="NCBI Taxonomy" id="449393"/>
    <lineage>
        <taxon>unclassified sequences</taxon>
        <taxon>metagenomes</taxon>
        <taxon>ecological metagenomes</taxon>
    </lineage>
</organism>
<keyword evidence="2" id="KW-1133">Transmembrane helix</keyword>
<dbReference type="PANTHER" id="PTHR34819:SF3">
    <property type="entry name" value="CELL SURFACE PROTEIN"/>
    <property type="match status" value="1"/>
</dbReference>
<feature type="domain" description="DUF11" evidence="3">
    <location>
        <begin position="1635"/>
        <end position="1758"/>
    </location>
</feature>
<dbReference type="NCBIfam" id="TIGR01451">
    <property type="entry name" value="B_ant_repeat"/>
    <property type="match status" value="8"/>
</dbReference>
<feature type="domain" description="DUF11" evidence="3">
    <location>
        <begin position="1767"/>
        <end position="1885"/>
    </location>
</feature>
<feature type="domain" description="DUF11" evidence="3">
    <location>
        <begin position="891"/>
        <end position="1008"/>
    </location>
</feature>
<feature type="compositionally biased region" description="Polar residues" evidence="1">
    <location>
        <begin position="112"/>
        <end position="125"/>
    </location>
</feature>
<feature type="domain" description="DUF11" evidence="3">
    <location>
        <begin position="2021"/>
        <end position="2121"/>
    </location>
</feature>
<dbReference type="InterPro" id="IPR026466">
    <property type="entry name" value="Fim_isopep_form_D2_dom"/>
</dbReference>
<dbReference type="InterPro" id="IPR047589">
    <property type="entry name" value="DUF11_rpt"/>
</dbReference>
<feature type="region of interest" description="Disordered" evidence="1">
    <location>
        <begin position="101"/>
        <end position="126"/>
    </location>
</feature>
<dbReference type="NCBIfam" id="TIGR04226">
    <property type="entry name" value="RrgB_K2N_iso_D2"/>
    <property type="match status" value="1"/>
</dbReference>
<feature type="domain" description="DUF11" evidence="3">
    <location>
        <begin position="1895"/>
        <end position="2014"/>
    </location>
</feature>
<feature type="domain" description="DUF11" evidence="3">
    <location>
        <begin position="1504"/>
        <end position="1628"/>
    </location>
</feature>
<name>A0A6J7UGX8_9ZZZZ</name>
<accession>A0A6J7UGX8</accession>
<feature type="transmembrane region" description="Helical" evidence="2">
    <location>
        <begin position="2162"/>
        <end position="2181"/>
    </location>
</feature>
<dbReference type="PANTHER" id="PTHR34819">
    <property type="entry name" value="LARGE CYSTEINE-RICH PERIPLASMIC PROTEIN OMCB"/>
    <property type="match status" value="1"/>
</dbReference>
<protein>
    <submittedName>
        <fullName evidence="4">Unannotated protein</fullName>
    </submittedName>
</protein>
<feature type="compositionally biased region" description="Polar residues" evidence="1">
    <location>
        <begin position="326"/>
        <end position="337"/>
    </location>
</feature>
<feature type="region of interest" description="Disordered" evidence="1">
    <location>
        <begin position="309"/>
        <end position="360"/>
    </location>
</feature>
<evidence type="ECO:0000256" key="1">
    <source>
        <dbReference type="SAM" id="MobiDB-lite"/>
    </source>
</evidence>
<dbReference type="Pfam" id="PF01345">
    <property type="entry name" value="DUF11"/>
    <property type="match status" value="7"/>
</dbReference>
<keyword evidence="2" id="KW-0472">Membrane</keyword>
<sequence>MVDYLPAGLEFLGCGTSDNTAPPSLVEYPGAPRLGVPALDLGPTCLSPISVDTVTDPPPDNGVVYPEGVYTRVEWSLGDLAAGETAEIRYVAGIPLKENTDSWVGARPTADSGEQGSNLNNNAGPSTRELLTEATLTNFASLTGTYTAAPVGSDPTATSEDSKTVSIEDVRMRKAVAPGAFASDGGSDIATFTLTVDSSEYVTASGIVITDVLPDGYCPLGGSSNFAPGSPAECNPGGGSAPSTPFSSVVYDASTGAYNIVFSPISLDDNSTTTVSFQARMRSVYTAGDQAGLPTVAGDSFTNRASLRATTTPIPNTGETGPETVADTSSATQNSAAPTLDKELKPRDTSPPQTGNPLVDCATGTAPAYGEPSEFTTEQLTFRQGDQICFKLRVEFPSTLKTRAPVLSDYFPVDTGYVIDSYAPTAANTVTIAQFVPPADTPGIGVWTLGDLQNGVRFAQAGQVFEAVVAVTVLEPTTGAKPDLLGNLMKLRTEDSAGRVLSTRDSVDFLVAPGPNMGVTKGVYSVDAPASGPNPPDTDGIPVTEDSTAIFRVDIANKGREGFPGANFSVRGLSTWDVLPIGITCTAVSDFAVATHGPLPAPTVLSTAPLPGGIATCTNPGNPGHPTVNSAYGNSAVQSVIVWSFPTPDLANTYSLDVNETMSLTYEMRLPAQISVSTRFENSAAIESFRSFTNIDGETSEYYPAQNINPDAEPLENVDPASDTSFVVSPDAVVTKTVVTQIDESNNNLPTQATIGEGATYTIGVTVPAHSTVFNGALTDPMPTGLTFVSATAGFSATGTPPVGILPSGFSLDGATGTLSFPATYQNTTSIDQLFQITITAQMSTLSSNKNGTVRTNTASFASTSAVSGGSDLPARTAQAAVTVVEPNPTIAKAANPTTVIGGQIVTYTLTAGNSNGRPPSHDTLVIDCLPAEITFNAVTVNQGGTAATEPGSGSNGCAVGQTRLRWEAGTVLAGSSNRKQLKYTGIVTPDAVGAARYTNTATLTGTTLNNGYTPSPDERVYTKTASATVNVTTLTITKGVFPDQATIGDQVDYTATVKIPKSTSFFNTSIIDVLPAGLDTAFPNFTTTSVTCVLSGTSTPCTGLDPNFGTPLASSGQTVGWFAGALPADVVNDRLITVAYSTVVLDNPANVAGATRTNSATAKWSLDGEVPAPTTVTEAAALAESAGPAVAVLSILEPQLSIEKSVSDQTPQAGEVFDYSVTVTNGSGATVSQAWQIAVADDVPVGVIVDPASISNGGILTGSDPTLGNGQITWTGGGSLGLGPLDPGESFTLTYSATLAASENLTGAALTNTAEITEYASLPFFFTDRRTYAGPDASATVTPAFPAFSVTKSTPGGPLASLGDEFTWAFEVTNTGNADGFSVNASDTLPANWTYVPGSAVLKNPQPGGTPVSVEPTLGISVPEVQNLLWTDFGDLPIGQTARFEYRAIPTAEVVNNPGVGFANPSRNTVFAEGKDAAGATGNAGGPFVSPVATADALIASADIAITKLPPTATVNAGGEATWTLEVSNLGPDPAAGPFSVTDSLPPGFGFVSATGTGWTCALQSDQSTILCSNDSDMEPSARLPVITVVTQVPTGLPAGTEFTNTASVTSSSYDPDPVNNTDSATVTLLPSADLAISKTSSPPAVAGTNLNYTLQVSNLGPDTSQATEGQPIVVSDILPGNFGFVSAVGTDWECSAVGQFVTCLRSTDLAAGTDAPPITVTAAIPATDAAQSVVNTATVTPEITPDPVPENNTDSVIDEVTRSADLAITKSHTGAVDYLGNVTFTLAVTNLGPSTSEGVTVTDTLPAGLTPVSVAGTEPTSAWNCVLIEQSVTCSLDSALAVGAAEAILVTARVGAEAVPQVINSATVSAITPDPDLANNTDTDPVDVAPVVDLSIEKSHTGEFLVGSQGTFTLQVSNAGPTQDPGPITVVDTLPAGLQFVSATGTSWSCSETSQLVTCTSAEPLAIGAAAAPISVVVDVLPAAYPQAINSATVSSAATDTDPQNNTDSDTVTVIARVDISVTKTGAVTSDRVATWTIAVANAGPSSTVGPTTVTDPLPAGLSFVSAGGDGWTCSVANSLVTCTYAGLIPAGSNAGFTLVSRVTAAPGTVIVNVANAQTPAAVESASESAGCAAGADTCGQGKITVPGTASPLALTGSTIFGLLLLALGLLCAGAWVLWSSAGSGPIRRRLLRTQGD</sequence>
<keyword evidence="2" id="KW-0812">Transmembrane</keyword>
<reference evidence="4" key="1">
    <citation type="submission" date="2020-05" db="EMBL/GenBank/DDBJ databases">
        <authorList>
            <person name="Chiriac C."/>
            <person name="Salcher M."/>
            <person name="Ghai R."/>
            <person name="Kavagutti S V."/>
        </authorList>
    </citation>
    <scope>NUCLEOTIDE SEQUENCE</scope>
</reference>
<dbReference type="InterPro" id="IPR001434">
    <property type="entry name" value="OmcB-like_DUF11"/>
</dbReference>
<dbReference type="InterPro" id="IPR051172">
    <property type="entry name" value="Chlamydia_OmcB"/>
</dbReference>
<dbReference type="Gene3D" id="2.60.40.740">
    <property type="match status" value="2"/>
</dbReference>
<evidence type="ECO:0000256" key="2">
    <source>
        <dbReference type="SAM" id="Phobius"/>
    </source>
</evidence>
<evidence type="ECO:0000313" key="4">
    <source>
        <dbReference type="EMBL" id="CAB5065070.1"/>
    </source>
</evidence>
<gene>
    <name evidence="4" type="ORF">UFOPK4354_00661</name>
</gene>
<feature type="compositionally biased region" description="Polar residues" evidence="1">
    <location>
        <begin position="309"/>
        <end position="319"/>
    </location>
</feature>